<protein>
    <submittedName>
        <fullName evidence="2">Caspase family protein</fullName>
    </submittedName>
</protein>
<organism evidence="2 3">
    <name type="scientific">Sinorhizobium terangae</name>
    <dbReference type="NCBI Taxonomy" id="110322"/>
    <lineage>
        <taxon>Bacteria</taxon>
        <taxon>Pseudomonadati</taxon>
        <taxon>Pseudomonadota</taxon>
        <taxon>Alphaproteobacteria</taxon>
        <taxon>Hyphomicrobiales</taxon>
        <taxon>Rhizobiaceae</taxon>
        <taxon>Sinorhizobium/Ensifer group</taxon>
        <taxon>Sinorhizobium</taxon>
    </lineage>
</organism>
<dbReference type="PANTHER" id="PTHR22576:SF37">
    <property type="entry name" value="MUCOSA-ASSOCIATED LYMPHOID TISSUE LYMPHOMA TRANSLOCATION PROTEIN 1"/>
    <property type="match status" value="1"/>
</dbReference>
<keyword evidence="3" id="KW-1185">Reference proteome</keyword>
<dbReference type="Pfam" id="PF00656">
    <property type="entry name" value="Peptidase_C14"/>
    <property type="match status" value="1"/>
</dbReference>
<dbReference type="AlphaFoldDB" id="A0A6N7LEQ1"/>
<evidence type="ECO:0000313" key="3">
    <source>
        <dbReference type="Proteomes" id="UP000439983"/>
    </source>
</evidence>
<dbReference type="OrthoDB" id="9816009at2"/>
<dbReference type="InterPro" id="IPR052039">
    <property type="entry name" value="Caspase-related_regulators"/>
</dbReference>
<sequence length="485" mass="53216">MTRKALVIGNRKYNGAYELRNAVNDANSIADALTRNGFAVQKLIDATSDKMKQAALDFGKSLAREGAGVFYFAGHGVQIKGENYLVGLDADHTNQASTEYHSLQLSYVVSLMDGARTETNIIILDACRNNPWDGGWSRSGGLGGLAPISAPRGTLIAFSTSPGQKSLDGLGSNGRYTEALLQHIDAVCPVETMFKRVRATLAAASTNEQVPWEHTSLVAEFYFNRSRRIPTTNYASQAVQDGIFIPDPANPGHALISALRSHNWPDQNRAADHLDAMAAIAMTDDECFLAGRGLYSASVGDARRATTFIDQFVNRTIPFPPSKRKAVLDGILFEIFFDRAGKVRMEPKTERFDAVFEIAILPDLRNSLEFVAECLVQTGKSFHAFPDFDLDVAVDVLTEIEAGQAVPAVKGIMAGGRNILAPQFPDEEDPNIAPIYQTISEQKFRQKLSSQAAIPISRLKMNYPDLVGQPLQLRFPYGQLVRWMI</sequence>
<dbReference type="InterPro" id="IPR011600">
    <property type="entry name" value="Pept_C14_caspase"/>
</dbReference>
<dbReference type="GO" id="GO:0004197">
    <property type="term" value="F:cysteine-type endopeptidase activity"/>
    <property type="evidence" value="ECO:0007669"/>
    <property type="project" value="InterPro"/>
</dbReference>
<proteinExistence type="predicted"/>
<evidence type="ECO:0000313" key="2">
    <source>
        <dbReference type="EMBL" id="MQX15770.1"/>
    </source>
</evidence>
<dbReference type="Proteomes" id="UP000439983">
    <property type="component" value="Unassembled WGS sequence"/>
</dbReference>
<dbReference type="SUPFAM" id="SSF52129">
    <property type="entry name" value="Caspase-like"/>
    <property type="match status" value="1"/>
</dbReference>
<dbReference type="GO" id="GO:0006508">
    <property type="term" value="P:proteolysis"/>
    <property type="evidence" value="ECO:0007669"/>
    <property type="project" value="InterPro"/>
</dbReference>
<dbReference type="PANTHER" id="PTHR22576">
    <property type="entry name" value="MUCOSA ASSOCIATED LYMPHOID TISSUE LYMPHOMA TRANSLOCATION PROTEIN 1/PARACASPASE"/>
    <property type="match status" value="1"/>
</dbReference>
<dbReference type="InterPro" id="IPR001309">
    <property type="entry name" value="Pept_C14_p20"/>
</dbReference>
<dbReference type="Gene3D" id="3.40.50.1460">
    <property type="match status" value="1"/>
</dbReference>
<dbReference type="RefSeq" id="WP_153439720.1">
    <property type="nucleotide sequence ID" value="NZ_JACIGA010000024.1"/>
</dbReference>
<dbReference type="InterPro" id="IPR029030">
    <property type="entry name" value="Caspase-like_dom_sf"/>
</dbReference>
<name>A0A6N7LEQ1_SINTE</name>
<comment type="caution">
    <text evidence="2">The sequence shown here is derived from an EMBL/GenBank/DDBJ whole genome shotgun (WGS) entry which is preliminary data.</text>
</comment>
<feature type="domain" description="Caspase family p20" evidence="1">
    <location>
        <begin position="1"/>
        <end position="131"/>
    </location>
</feature>
<gene>
    <name evidence="2" type="ORF">GHK62_13660</name>
</gene>
<dbReference type="EMBL" id="WITC01000055">
    <property type="protein sequence ID" value="MQX15770.1"/>
    <property type="molecule type" value="Genomic_DNA"/>
</dbReference>
<evidence type="ECO:0000259" key="1">
    <source>
        <dbReference type="PROSITE" id="PS50208"/>
    </source>
</evidence>
<reference evidence="2 3" key="1">
    <citation type="journal article" date="2013" name="Genome Biol.">
        <title>Comparative genomics of the core and accessory genomes of 48 Sinorhizobium strains comprising five genospecies.</title>
        <authorList>
            <person name="Sugawara M."/>
            <person name="Epstein B."/>
            <person name="Badgley B.D."/>
            <person name="Unno T."/>
            <person name="Xu L."/>
            <person name="Reese J."/>
            <person name="Gyaneshwar P."/>
            <person name="Denny R."/>
            <person name="Mudge J."/>
            <person name="Bharti A.K."/>
            <person name="Farmer A.D."/>
            <person name="May G.D."/>
            <person name="Woodward J.E."/>
            <person name="Medigue C."/>
            <person name="Vallenet D."/>
            <person name="Lajus A."/>
            <person name="Rouy Z."/>
            <person name="Martinez-Vaz B."/>
            <person name="Tiffin P."/>
            <person name="Young N.D."/>
            <person name="Sadowsky M.J."/>
        </authorList>
    </citation>
    <scope>NUCLEOTIDE SEQUENCE [LARGE SCALE GENOMIC DNA]</scope>
    <source>
        <strain evidence="2 3">USDA4894</strain>
    </source>
</reference>
<accession>A0A6N7LEQ1</accession>
<dbReference type="PROSITE" id="PS50208">
    <property type="entry name" value="CASPASE_P20"/>
    <property type="match status" value="1"/>
</dbReference>